<sequence length="82" mass="8988">MQCRYPNRAEQPPSDDLQTKTKKTEKKTTAGSGLSPLVLPGSNEGEIRQAPPIVTSSVRTFRNVAGCVFHKNALERRGPQLP</sequence>
<reference evidence="2" key="1">
    <citation type="submission" date="2014-11" db="EMBL/GenBank/DDBJ databases">
        <authorList>
            <person name="Amaro Gonzalez C."/>
        </authorList>
    </citation>
    <scope>NUCLEOTIDE SEQUENCE</scope>
</reference>
<dbReference type="EMBL" id="GBXM01011523">
    <property type="protein sequence ID" value="JAH97054.1"/>
    <property type="molecule type" value="Transcribed_RNA"/>
</dbReference>
<accession>A0A0E9X3A1</accession>
<name>A0A0E9X3A1_ANGAN</name>
<evidence type="ECO:0000256" key="1">
    <source>
        <dbReference type="SAM" id="MobiDB-lite"/>
    </source>
</evidence>
<protein>
    <submittedName>
        <fullName evidence="2">Uncharacterized protein</fullName>
    </submittedName>
</protein>
<dbReference type="AlphaFoldDB" id="A0A0E9X3A1"/>
<evidence type="ECO:0000313" key="2">
    <source>
        <dbReference type="EMBL" id="JAH97054.1"/>
    </source>
</evidence>
<proteinExistence type="predicted"/>
<reference evidence="2" key="2">
    <citation type="journal article" date="2015" name="Fish Shellfish Immunol.">
        <title>Early steps in the European eel (Anguilla anguilla)-Vibrio vulnificus interaction in the gills: Role of the RtxA13 toxin.</title>
        <authorList>
            <person name="Callol A."/>
            <person name="Pajuelo D."/>
            <person name="Ebbesson L."/>
            <person name="Teles M."/>
            <person name="MacKenzie S."/>
            <person name="Amaro C."/>
        </authorList>
    </citation>
    <scope>NUCLEOTIDE SEQUENCE</scope>
</reference>
<organism evidence="2">
    <name type="scientific">Anguilla anguilla</name>
    <name type="common">European freshwater eel</name>
    <name type="synonym">Muraena anguilla</name>
    <dbReference type="NCBI Taxonomy" id="7936"/>
    <lineage>
        <taxon>Eukaryota</taxon>
        <taxon>Metazoa</taxon>
        <taxon>Chordata</taxon>
        <taxon>Craniata</taxon>
        <taxon>Vertebrata</taxon>
        <taxon>Euteleostomi</taxon>
        <taxon>Actinopterygii</taxon>
        <taxon>Neopterygii</taxon>
        <taxon>Teleostei</taxon>
        <taxon>Anguilliformes</taxon>
        <taxon>Anguillidae</taxon>
        <taxon>Anguilla</taxon>
    </lineage>
</organism>
<feature type="region of interest" description="Disordered" evidence="1">
    <location>
        <begin position="1"/>
        <end position="48"/>
    </location>
</feature>